<name>A0ABW1ZPT5_9DEIO</name>
<dbReference type="Proteomes" id="UP001596317">
    <property type="component" value="Unassembled WGS sequence"/>
</dbReference>
<dbReference type="RefSeq" id="WP_224610988.1">
    <property type="nucleotide sequence ID" value="NZ_JAIQXV010000016.1"/>
</dbReference>
<comment type="caution">
    <text evidence="1">The sequence shown here is derived from an EMBL/GenBank/DDBJ whole genome shotgun (WGS) entry which is preliminary data.</text>
</comment>
<keyword evidence="2" id="KW-1185">Reference proteome</keyword>
<dbReference type="EMBL" id="JBHSWB010000002">
    <property type="protein sequence ID" value="MFC6662613.1"/>
    <property type="molecule type" value="Genomic_DNA"/>
</dbReference>
<protein>
    <recommendedName>
        <fullName evidence="3">Transposase</fullName>
    </recommendedName>
</protein>
<evidence type="ECO:0008006" key="3">
    <source>
        <dbReference type="Google" id="ProtNLM"/>
    </source>
</evidence>
<evidence type="ECO:0000313" key="2">
    <source>
        <dbReference type="Proteomes" id="UP001596317"/>
    </source>
</evidence>
<evidence type="ECO:0000313" key="1">
    <source>
        <dbReference type="EMBL" id="MFC6662613.1"/>
    </source>
</evidence>
<proteinExistence type="predicted"/>
<gene>
    <name evidence="1" type="ORF">ACFP90_21385</name>
</gene>
<organism evidence="1 2">
    <name type="scientific">Deinococcus multiflagellatus</name>
    <dbReference type="NCBI Taxonomy" id="1656887"/>
    <lineage>
        <taxon>Bacteria</taxon>
        <taxon>Thermotogati</taxon>
        <taxon>Deinococcota</taxon>
        <taxon>Deinococci</taxon>
        <taxon>Deinococcales</taxon>
        <taxon>Deinococcaceae</taxon>
        <taxon>Deinococcus</taxon>
    </lineage>
</organism>
<sequence length="85" mass="9598">MKGHNANVQLLGQMWVPGFDIEKDIPKATSLFLLKRYKQLAFKKNGDICFHTLTGHRYLLSDVRQHGVLMNRSADSHSSAVEASE</sequence>
<accession>A0ABW1ZPT5</accession>
<reference evidence="2" key="1">
    <citation type="journal article" date="2019" name="Int. J. Syst. Evol. Microbiol.">
        <title>The Global Catalogue of Microorganisms (GCM) 10K type strain sequencing project: providing services to taxonomists for standard genome sequencing and annotation.</title>
        <authorList>
            <consortium name="The Broad Institute Genomics Platform"/>
            <consortium name="The Broad Institute Genome Sequencing Center for Infectious Disease"/>
            <person name="Wu L."/>
            <person name="Ma J."/>
        </authorList>
    </citation>
    <scope>NUCLEOTIDE SEQUENCE [LARGE SCALE GENOMIC DNA]</scope>
    <source>
        <strain evidence="2">CCUG 63830</strain>
    </source>
</reference>